<reference evidence="1 2" key="1">
    <citation type="submission" date="2020-04" db="EMBL/GenBank/DDBJ databases">
        <title>Perkinsus chesapeaki whole genome sequence.</title>
        <authorList>
            <person name="Bogema D.R."/>
        </authorList>
    </citation>
    <scope>NUCLEOTIDE SEQUENCE [LARGE SCALE GENOMIC DNA]</scope>
    <source>
        <strain evidence="1">ATCC PRA-425</strain>
    </source>
</reference>
<dbReference type="Proteomes" id="UP000591131">
    <property type="component" value="Unassembled WGS sequence"/>
</dbReference>
<dbReference type="EMBL" id="JAAPAO010000139">
    <property type="protein sequence ID" value="KAF4671240.1"/>
    <property type="molecule type" value="Genomic_DNA"/>
</dbReference>
<dbReference type="OrthoDB" id="10356104at2759"/>
<organism evidence="1 2">
    <name type="scientific">Perkinsus chesapeaki</name>
    <name type="common">Clam parasite</name>
    <name type="synonym">Perkinsus andrewsi</name>
    <dbReference type="NCBI Taxonomy" id="330153"/>
    <lineage>
        <taxon>Eukaryota</taxon>
        <taxon>Sar</taxon>
        <taxon>Alveolata</taxon>
        <taxon>Perkinsozoa</taxon>
        <taxon>Perkinsea</taxon>
        <taxon>Perkinsida</taxon>
        <taxon>Perkinsidae</taxon>
        <taxon>Perkinsus</taxon>
    </lineage>
</organism>
<keyword evidence="2" id="KW-1185">Reference proteome</keyword>
<name>A0A7J6MJ88_PERCH</name>
<protein>
    <submittedName>
        <fullName evidence="1">Uncharacterized protein</fullName>
    </submittedName>
</protein>
<evidence type="ECO:0000313" key="1">
    <source>
        <dbReference type="EMBL" id="KAF4671240.1"/>
    </source>
</evidence>
<gene>
    <name evidence="1" type="ORF">FOL47_001584</name>
</gene>
<evidence type="ECO:0000313" key="2">
    <source>
        <dbReference type="Proteomes" id="UP000591131"/>
    </source>
</evidence>
<sequence>MPICHRLAVFTVAMCVRQLSTTEELSTFHVSRDWQAEADNEAIRERNAFERSGRWGDLNDPHRAETNRQTGKRYDPFMWYDRLQYADSHRRRLAQIAIGETKEVQCPDSKTVCRPGQVCVGCFCTTYAMNSYIGGRLYMANKACEWSDCKCGTTR</sequence>
<proteinExistence type="predicted"/>
<comment type="caution">
    <text evidence="1">The sequence shown here is derived from an EMBL/GenBank/DDBJ whole genome shotgun (WGS) entry which is preliminary data.</text>
</comment>
<dbReference type="AlphaFoldDB" id="A0A7J6MJ88"/>
<accession>A0A7J6MJ88</accession>